<keyword evidence="2" id="KW-1185">Reference proteome</keyword>
<reference evidence="3" key="1">
    <citation type="submission" date="2016-06" db="UniProtKB">
        <authorList>
            <consortium name="WormBaseParasite"/>
        </authorList>
    </citation>
    <scope>IDENTIFICATION</scope>
</reference>
<dbReference type="OrthoDB" id="5810830at2759"/>
<accession>A0A183DYY5</accession>
<evidence type="ECO:0000313" key="3">
    <source>
        <dbReference type="WBParaSite" id="GPUH_0001394101-mRNA-1"/>
    </source>
</evidence>
<proteinExistence type="predicted"/>
<gene>
    <name evidence="1" type="ORF">GPUH_LOCUS13926</name>
</gene>
<reference evidence="1 2" key="2">
    <citation type="submission" date="2018-11" db="EMBL/GenBank/DDBJ databases">
        <authorList>
            <consortium name="Pathogen Informatics"/>
        </authorList>
    </citation>
    <scope>NUCLEOTIDE SEQUENCE [LARGE SCALE GENOMIC DNA]</scope>
</reference>
<name>A0A183DYY5_9BILA</name>
<dbReference type="WBParaSite" id="GPUH_0001394101-mRNA-1">
    <property type="protein sequence ID" value="GPUH_0001394101-mRNA-1"/>
    <property type="gene ID" value="GPUH_0001394101"/>
</dbReference>
<evidence type="ECO:0000313" key="1">
    <source>
        <dbReference type="EMBL" id="VDN23245.1"/>
    </source>
</evidence>
<sequence>MTPRPQLSLIPFALRTSGCNGTTDQGSDSAPVQTIAFTVIDFRYNNGACSEVAVEELDVSSLGLQAALQKVRFMHLCINHVGLRPQVCTYARRK</sequence>
<organism evidence="3">
    <name type="scientific">Gongylonema pulchrum</name>
    <dbReference type="NCBI Taxonomy" id="637853"/>
    <lineage>
        <taxon>Eukaryota</taxon>
        <taxon>Metazoa</taxon>
        <taxon>Ecdysozoa</taxon>
        <taxon>Nematoda</taxon>
        <taxon>Chromadorea</taxon>
        <taxon>Rhabditida</taxon>
        <taxon>Spirurina</taxon>
        <taxon>Spiruromorpha</taxon>
        <taxon>Spiruroidea</taxon>
        <taxon>Gongylonematidae</taxon>
        <taxon>Gongylonema</taxon>
    </lineage>
</organism>
<dbReference type="Proteomes" id="UP000271098">
    <property type="component" value="Unassembled WGS sequence"/>
</dbReference>
<evidence type="ECO:0000313" key="2">
    <source>
        <dbReference type="Proteomes" id="UP000271098"/>
    </source>
</evidence>
<dbReference type="EMBL" id="UYRT01080713">
    <property type="protein sequence ID" value="VDN23245.1"/>
    <property type="molecule type" value="Genomic_DNA"/>
</dbReference>
<dbReference type="AlphaFoldDB" id="A0A183DYY5"/>
<protein>
    <submittedName>
        <fullName evidence="3">Secreted protein</fullName>
    </submittedName>
</protein>